<keyword evidence="1" id="KW-0328">Glycosyltransferase</keyword>
<dbReference type="RefSeq" id="WP_078485629.1">
    <property type="nucleotide sequence ID" value="NZ_MPRJ01000003.1"/>
</dbReference>
<proteinExistence type="predicted"/>
<dbReference type="PANTHER" id="PTHR13778">
    <property type="entry name" value="GLYCOSYLTRANSFERASE 8 DOMAIN-CONTAINING PROTEIN"/>
    <property type="match status" value="1"/>
</dbReference>
<dbReference type="GO" id="GO:0046872">
    <property type="term" value="F:metal ion binding"/>
    <property type="evidence" value="ECO:0007669"/>
    <property type="project" value="UniProtKB-KW"/>
</dbReference>
<evidence type="ECO:0008006" key="6">
    <source>
        <dbReference type="Google" id="ProtNLM"/>
    </source>
</evidence>
<dbReference type="Gene3D" id="3.90.550.10">
    <property type="entry name" value="Spore Coat Polysaccharide Biosynthesis Protein SpsA, Chain A"/>
    <property type="match status" value="1"/>
</dbReference>
<dbReference type="InterPro" id="IPR050748">
    <property type="entry name" value="Glycosyltrans_8_dom-fam"/>
</dbReference>
<dbReference type="InterPro" id="IPR002495">
    <property type="entry name" value="Glyco_trans_8"/>
</dbReference>
<evidence type="ECO:0000313" key="4">
    <source>
        <dbReference type="EMBL" id="OOZ37701.1"/>
    </source>
</evidence>
<keyword evidence="3" id="KW-0479">Metal-binding</keyword>
<dbReference type="OrthoDB" id="9807549at2"/>
<dbReference type="InterPro" id="IPR029044">
    <property type="entry name" value="Nucleotide-diphossugar_trans"/>
</dbReference>
<dbReference type="Proteomes" id="UP000190896">
    <property type="component" value="Unassembled WGS sequence"/>
</dbReference>
<dbReference type="SUPFAM" id="SSF53448">
    <property type="entry name" value="Nucleotide-diphospho-sugar transferases"/>
    <property type="match status" value="1"/>
</dbReference>
<dbReference type="PANTHER" id="PTHR13778:SF47">
    <property type="entry name" value="LIPOPOLYSACCHARIDE 1,3-GALACTOSYLTRANSFERASE"/>
    <property type="match status" value="1"/>
</dbReference>
<keyword evidence="5" id="KW-1185">Reference proteome</keyword>
<dbReference type="GO" id="GO:0016757">
    <property type="term" value="F:glycosyltransferase activity"/>
    <property type="evidence" value="ECO:0007669"/>
    <property type="project" value="UniProtKB-KW"/>
</dbReference>
<sequence length="340" mass="38881">MKLLSIIKYGEAGRVLSVMQDLASNAPSDSEINIVLSSDDQYVHYLLIAIQSIVRHTKYANDLCFYILDGGLSAESIKSIADYAALHELEVHIVRSDPNRFQGIILPSYLTKACLYRVLIPELLGNVDKVIYIDCDLLFMRDIADLWGINLGDHALGAVEDPWGAKNNLIIARPYNKIYFNSGVLLMNLKKFRARGYTRKILSFLEDNNGRLPTLDQDALNAVVGDDSMIIPLKWNVISRAFEKKDVYLYRMYAKGEIISALKAPGIIHFTGKNKPWMRSCVHPHSHTYRRNLRQPLIDFPHENGLLHKAKKGIKTVQYFLIRKVNYLLFYFKIPQSQEH</sequence>
<dbReference type="EMBL" id="MPRJ01000003">
    <property type="protein sequence ID" value="OOZ37701.1"/>
    <property type="molecule type" value="Genomic_DNA"/>
</dbReference>
<accession>A0A1T2KY12</accession>
<evidence type="ECO:0000256" key="3">
    <source>
        <dbReference type="ARBA" id="ARBA00022723"/>
    </source>
</evidence>
<organism evidence="4 5">
    <name type="scientific">Solemya velesiana gill symbiont</name>
    <dbReference type="NCBI Taxonomy" id="1918948"/>
    <lineage>
        <taxon>Bacteria</taxon>
        <taxon>Pseudomonadati</taxon>
        <taxon>Pseudomonadota</taxon>
        <taxon>Gammaproteobacteria</taxon>
        <taxon>sulfur-oxidizing symbionts</taxon>
    </lineage>
</organism>
<evidence type="ECO:0000256" key="1">
    <source>
        <dbReference type="ARBA" id="ARBA00022676"/>
    </source>
</evidence>
<name>A0A1T2KY12_9GAMM</name>
<gene>
    <name evidence="4" type="ORF">BOW51_00765</name>
</gene>
<dbReference type="CDD" id="cd04194">
    <property type="entry name" value="GT8_A4GalT_like"/>
    <property type="match status" value="1"/>
</dbReference>
<evidence type="ECO:0000313" key="5">
    <source>
        <dbReference type="Proteomes" id="UP000190896"/>
    </source>
</evidence>
<dbReference type="Pfam" id="PF01501">
    <property type="entry name" value="Glyco_transf_8"/>
    <property type="match status" value="1"/>
</dbReference>
<keyword evidence="2" id="KW-0808">Transferase</keyword>
<protein>
    <recommendedName>
        <fullName evidence="6">Glycosyl transferase</fullName>
    </recommendedName>
</protein>
<evidence type="ECO:0000256" key="2">
    <source>
        <dbReference type="ARBA" id="ARBA00022679"/>
    </source>
</evidence>
<comment type="caution">
    <text evidence="4">The sequence shown here is derived from an EMBL/GenBank/DDBJ whole genome shotgun (WGS) entry which is preliminary data.</text>
</comment>
<dbReference type="AlphaFoldDB" id="A0A1T2KY12"/>
<reference evidence="4 5" key="1">
    <citation type="submission" date="2016-11" db="EMBL/GenBank/DDBJ databases">
        <title>Mixed transmission modes and dynamic genome evolution in an obligate animal-bacterial symbiosis.</title>
        <authorList>
            <person name="Russell S.L."/>
            <person name="Corbett-Detig R.B."/>
            <person name="Cavanaugh C.M."/>
        </authorList>
    </citation>
    <scope>NUCLEOTIDE SEQUENCE [LARGE SCALE GENOMIC DNA]</scope>
    <source>
        <strain evidence="4">Se-Cadez</strain>
    </source>
</reference>